<dbReference type="PANTHER" id="PTHR34986:SF1">
    <property type="entry name" value="PROTEIN YIAL"/>
    <property type="match status" value="1"/>
</dbReference>
<dbReference type="InterPro" id="IPR004375">
    <property type="entry name" value="NanQ/TabA/YiaL"/>
</dbReference>
<dbReference type="GO" id="GO:0005829">
    <property type="term" value="C:cytosol"/>
    <property type="evidence" value="ECO:0007669"/>
    <property type="project" value="TreeGrafter"/>
</dbReference>
<sequence length="157" mass="17259">MIIDTLTRAEKNAFYPAVIRKALRAVIQQEPHSLPPGKYIVDGDNLFFNVVEGETKPLAEQRPEYHRQYIDIHIVLAGEEIIGAGNKGLEIIADGEFNDAHDIGFCTQISSETLIHLHAEEIAILFPGELHRPMASLGAGAPLRKIIVKIDSALLSA</sequence>
<organism evidence="1 2">
    <name type="scientific">Kluyvera cryocrescens</name>
    <name type="common">Kluyvera citrophila</name>
    <dbReference type="NCBI Taxonomy" id="580"/>
    <lineage>
        <taxon>Bacteria</taxon>
        <taxon>Pseudomonadati</taxon>
        <taxon>Pseudomonadota</taxon>
        <taxon>Gammaproteobacteria</taxon>
        <taxon>Enterobacterales</taxon>
        <taxon>Enterobacteriaceae</taxon>
        <taxon>Kluyvera</taxon>
    </lineage>
</organism>
<dbReference type="SUPFAM" id="SSF51197">
    <property type="entry name" value="Clavaminate synthase-like"/>
    <property type="match status" value="1"/>
</dbReference>
<comment type="caution">
    <text evidence="1">The sequence shown here is derived from an EMBL/GenBank/DDBJ whole genome shotgun (WGS) entry which is preliminary data.</text>
</comment>
<dbReference type="Pfam" id="PF04074">
    <property type="entry name" value="DUF386"/>
    <property type="match status" value="1"/>
</dbReference>
<dbReference type="RefSeq" id="WP_061282194.1">
    <property type="nucleotide sequence ID" value="NZ_CP134165.1"/>
</dbReference>
<protein>
    <submittedName>
        <fullName evidence="1">YhcH/YjgK/YiaL family protein</fullName>
    </submittedName>
</protein>
<reference evidence="1" key="1">
    <citation type="journal article" date="2023" name="J Glob Antimicrob Resist">
        <title>Emergence of NDM-1 and KPC-3 carbapenemases in Kluyvera cryocrescens: Investigating genetic heterogeneity and acquisition routes of blaNDM-1 in Enterobacterales species in Portugal.</title>
        <authorList>
            <person name="Loiodice M."/>
            <person name="Ribeiro M."/>
            <person name="Peixe L."/>
            <person name="Novais A."/>
        </authorList>
    </citation>
    <scope>NUCLEOTIDE SEQUENCE</scope>
    <source>
        <strain evidence="1">K629</strain>
    </source>
</reference>
<dbReference type="Proteomes" id="UP001276300">
    <property type="component" value="Unassembled WGS sequence"/>
</dbReference>
<evidence type="ECO:0000313" key="1">
    <source>
        <dbReference type="EMBL" id="MDW3778134.1"/>
    </source>
</evidence>
<proteinExistence type="predicted"/>
<evidence type="ECO:0000313" key="2">
    <source>
        <dbReference type="Proteomes" id="UP001276300"/>
    </source>
</evidence>
<dbReference type="AlphaFoldDB" id="A0AAW9C926"/>
<dbReference type="PANTHER" id="PTHR34986">
    <property type="entry name" value="EVOLVED BETA-GALACTOSIDASE SUBUNIT BETA"/>
    <property type="match status" value="1"/>
</dbReference>
<dbReference type="EMBL" id="JAUEQX010000012">
    <property type="protein sequence ID" value="MDW3778134.1"/>
    <property type="molecule type" value="Genomic_DNA"/>
</dbReference>
<name>A0AAW9C926_KLUCR</name>
<gene>
    <name evidence="1" type="ORF">QWU01_15095</name>
</gene>
<dbReference type="InterPro" id="IPR037012">
    <property type="entry name" value="NanQ/TabA/YiaL_sf"/>
</dbReference>
<accession>A0AAW9C926</accession>
<dbReference type="Gene3D" id="2.60.120.370">
    <property type="entry name" value="YhcH/YjgK/YiaL"/>
    <property type="match status" value="1"/>
</dbReference>
<dbReference type="NCBIfam" id="TIGR00022">
    <property type="entry name" value="YhcH/YjgK/YiaL family protein"/>
    <property type="match status" value="1"/>
</dbReference>
<dbReference type="GeneID" id="99777310"/>